<evidence type="ECO:0000256" key="5">
    <source>
        <dbReference type="ARBA" id="ARBA00022801"/>
    </source>
</evidence>
<dbReference type="PANTHER" id="PTHR11067">
    <property type="entry name" value="INOSINE TRIPHOSPHATE PYROPHOSPHATASE/HAM1 PROTEIN"/>
    <property type="match status" value="1"/>
</dbReference>
<keyword evidence="6 10" id="KW-0460">Magnesium</keyword>
<evidence type="ECO:0000256" key="3">
    <source>
        <dbReference type="ARBA" id="ARBA00022723"/>
    </source>
</evidence>
<comment type="catalytic activity">
    <reaction evidence="10">
        <text>ITP + H2O = IMP + diphosphate + H(+)</text>
        <dbReference type="Rhea" id="RHEA:29399"/>
        <dbReference type="ChEBI" id="CHEBI:15377"/>
        <dbReference type="ChEBI" id="CHEBI:15378"/>
        <dbReference type="ChEBI" id="CHEBI:33019"/>
        <dbReference type="ChEBI" id="CHEBI:58053"/>
        <dbReference type="ChEBI" id="CHEBI:61402"/>
        <dbReference type="EC" id="3.6.1.66"/>
    </reaction>
</comment>
<keyword evidence="5 10" id="KW-0378">Hydrolase</keyword>
<dbReference type="GO" id="GO:0000166">
    <property type="term" value="F:nucleotide binding"/>
    <property type="evidence" value="ECO:0007669"/>
    <property type="project" value="UniProtKB-KW"/>
</dbReference>
<sequence length="199" mass="22262">MKTTLLIASYNSDKLREIKAILQNIPVALKSLFDVGITDIIKETGQNYHQNAQIKAEYAGRKTGLLTLAEDSGLEIDELSGKPGIYSARFAGGSDADRNKIILAQLKGVPVEKRTARFICVVALYDAKSEKTYFFKGESRGWITEKPLGRAGFGYDPVFFNKDLKKTNAQASRQEKNRESHRARALLKVKKFLLRSYAV</sequence>
<evidence type="ECO:0000256" key="6">
    <source>
        <dbReference type="ARBA" id="ARBA00022842"/>
    </source>
</evidence>
<dbReference type="EC" id="3.6.1.66" evidence="10"/>
<feature type="binding site" evidence="10">
    <location>
        <begin position="181"/>
        <end position="182"/>
    </location>
    <ligand>
        <name>substrate</name>
    </ligand>
</feature>
<feature type="binding site" evidence="10">
    <location>
        <begin position="153"/>
        <end position="156"/>
    </location>
    <ligand>
        <name>substrate</name>
    </ligand>
</feature>
<comment type="cofactor">
    <cofactor evidence="10">
        <name>Mg(2+)</name>
        <dbReference type="ChEBI" id="CHEBI:18420"/>
    </cofactor>
    <text evidence="10">Binds 1 Mg(2+) ion per subunit.</text>
</comment>
<organism evidence="12 13">
    <name type="scientific">Candidatus Gottesmanbacteria bacterium RIFCSPHIGHO2_01_FULL_40_15</name>
    <dbReference type="NCBI Taxonomy" id="1798376"/>
    <lineage>
        <taxon>Bacteria</taxon>
        <taxon>Candidatus Gottesmaniibacteriota</taxon>
    </lineage>
</organism>
<feature type="binding site" evidence="10">
    <location>
        <begin position="9"/>
        <end position="14"/>
    </location>
    <ligand>
        <name>substrate</name>
    </ligand>
</feature>
<feature type="binding site" evidence="10">
    <location>
        <position position="71"/>
    </location>
    <ligand>
        <name>Mg(2+)</name>
        <dbReference type="ChEBI" id="CHEBI:18420"/>
    </ligand>
</feature>
<accession>A0A1F5Z6C0</accession>
<dbReference type="NCBIfam" id="TIGR00042">
    <property type="entry name" value="RdgB/HAM1 family non-canonical purine NTP pyrophosphatase"/>
    <property type="match status" value="1"/>
</dbReference>
<dbReference type="SUPFAM" id="SSF52972">
    <property type="entry name" value="ITPase-like"/>
    <property type="match status" value="1"/>
</dbReference>
<evidence type="ECO:0000256" key="1">
    <source>
        <dbReference type="ARBA" id="ARBA00008023"/>
    </source>
</evidence>
<dbReference type="InterPro" id="IPR020922">
    <property type="entry name" value="dITP/XTP_pyrophosphatase"/>
</dbReference>
<comment type="caution">
    <text evidence="10">Lacks conserved residue(s) required for the propagation of feature annotation.</text>
</comment>
<evidence type="ECO:0000313" key="12">
    <source>
        <dbReference type="EMBL" id="OGG07988.1"/>
    </source>
</evidence>
<dbReference type="Pfam" id="PF01725">
    <property type="entry name" value="Ham1p_like"/>
    <property type="match status" value="1"/>
</dbReference>
<evidence type="ECO:0000256" key="2">
    <source>
        <dbReference type="ARBA" id="ARBA00011738"/>
    </source>
</evidence>
<dbReference type="GO" id="GO:0009117">
    <property type="term" value="P:nucleotide metabolic process"/>
    <property type="evidence" value="ECO:0007669"/>
    <property type="project" value="UniProtKB-KW"/>
</dbReference>
<comment type="similarity">
    <text evidence="1 10 11">Belongs to the HAM1 NTPase family.</text>
</comment>
<dbReference type="GO" id="GO:0035870">
    <property type="term" value="F:dITP diphosphatase activity"/>
    <property type="evidence" value="ECO:0007669"/>
    <property type="project" value="UniProtKB-UniRule"/>
</dbReference>
<keyword evidence="3 10" id="KW-0479">Metal-binding</keyword>
<dbReference type="HAMAP" id="MF_01405">
    <property type="entry name" value="Non_canon_purine_NTPase"/>
    <property type="match status" value="1"/>
</dbReference>
<dbReference type="GO" id="GO:0036222">
    <property type="term" value="F:XTP diphosphatase activity"/>
    <property type="evidence" value="ECO:0007669"/>
    <property type="project" value="UniProtKB-UniRule"/>
</dbReference>
<feature type="active site" description="Proton acceptor" evidence="10">
    <location>
        <position position="71"/>
    </location>
</feature>
<comment type="caution">
    <text evidence="12">The sequence shown here is derived from an EMBL/GenBank/DDBJ whole genome shotgun (WGS) entry which is preliminary data.</text>
</comment>
<dbReference type="EMBL" id="MFJF01000005">
    <property type="protein sequence ID" value="OGG07988.1"/>
    <property type="molecule type" value="Genomic_DNA"/>
</dbReference>
<evidence type="ECO:0000256" key="8">
    <source>
        <dbReference type="ARBA" id="ARBA00051875"/>
    </source>
</evidence>
<dbReference type="GO" id="GO:0046872">
    <property type="term" value="F:metal ion binding"/>
    <property type="evidence" value="ECO:0007669"/>
    <property type="project" value="UniProtKB-KW"/>
</dbReference>
<evidence type="ECO:0000256" key="10">
    <source>
        <dbReference type="HAMAP-Rule" id="MF_01405"/>
    </source>
</evidence>
<dbReference type="GO" id="GO:0005829">
    <property type="term" value="C:cytosol"/>
    <property type="evidence" value="ECO:0007669"/>
    <property type="project" value="TreeGrafter"/>
</dbReference>
<dbReference type="PANTHER" id="PTHR11067:SF9">
    <property type="entry name" value="INOSINE TRIPHOSPHATE PYROPHOSPHATASE"/>
    <property type="match status" value="1"/>
</dbReference>
<dbReference type="InterPro" id="IPR002637">
    <property type="entry name" value="RdgB/HAM1"/>
</dbReference>
<dbReference type="CDD" id="cd00515">
    <property type="entry name" value="HAM1"/>
    <property type="match status" value="1"/>
</dbReference>
<keyword evidence="4 10" id="KW-0547">Nucleotide-binding</keyword>
<dbReference type="Gene3D" id="3.90.950.10">
    <property type="match status" value="1"/>
</dbReference>
<evidence type="ECO:0000313" key="13">
    <source>
        <dbReference type="Proteomes" id="UP000177354"/>
    </source>
</evidence>
<comment type="subunit">
    <text evidence="2 10">Homodimer.</text>
</comment>
<protein>
    <recommendedName>
        <fullName evidence="10">dITP/XTP pyrophosphatase</fullName>
        <ecNumber evidence="10">3.6.1.66</ecNumber>
    </recommendedName>
    <alternativeName>
        <fullName evidence="10">Non-canonical purine NTP pyrophosphatase</fullName>
    </alternativeName>
    <alternativeName>
        <fullName evidence="10">Non-standard purine NTP pyrophosphatase</fullName>
    </alternativeName>
    <alternativeName>
        <fullName evidence="10">Nucleoside-triphosphate diphosphatase</fullName>
    </alternativeName>
    <alternativeName>
        <fullName evidence="10">Nucleoside-triphosphate pyrophosphatase</fullName>
        <shortName evidence="10">NTPase</shortName>
    </alternativeName>
</protein>
<dbReference type="InterPro" id="IPR029001">
    <property type="entry name" value="ITPase-like_fam"/>
</dbReference>
<comment type="catalytic activity">
    <reaction evidence="9 10">
        <text>XTP + H2O = XMP + diphosphate + H(+)</text>
        <dbReference type="Rhea" id="RHEA:28610"/>
        <dbReference type="ChEBI" id="CHEBI:15377"/>
        <dbReference type="ChEBI" id="CHEBI:15378"/>
        <dbReference type="ChEBI" id="CHEBI:33019"/>
        <dbReference type="ChEBI" id="CHEBI:57464"/>
        <dbReference type="ChEBI" id="CHEBI:61314"/>
        <dbReference type="EC" id="3.6.1.66"/>
    </reaction>
</comment>
<dbReference type="AlphaFoldDB" id="A0A1F5Z6C0"/>
<evidence type="ECO:0000256" key="9">
    <source>
        <dbReference type="ARBA" id="ARBA00052017"/>
    </source>
</evidence>
<dbReference type="GO" id="GO:0009146">
    <property type="term" value="P:purine nucleoside triphosphate catabolic process"/>
    <property type="evidence" value="ECO:0007669"/>
    <property type="project" value="UniProtKB-UniRule"/>
</dbReference>
<dbReference type="FunFam" id="3.90.950.10:FF:000001">
    <property type="entry name" value="dITP/XTP pyrophosphatase"/>
    <property type="match status" value="1"/>
</dbReference>
<evidence type="ECO:0000256" key="7">
    <source>
        <dbReference type="ARBA" id="ARBA00023080"/>
    </source>
</evidence>
<evidence type="ECO:0000256" key="4">
    <source>
        <dbReference type="ARBA" id="ARBA00022741"/>
    </source>
</evidence>
<gene>
    <name evidence="12" type="ORF">A2777_01180</name>
</gene>
<keyword evidence="7 10" id="KW-0546">Nucleotide metabolism</keyword>
<feature type="binding site" evidence="10">
    <location>
        <position position="176"/>
    </location>
    <ligand>
        <name>substrate</name>
    </ligand>
</feature>
<reference evidence="12 13" key="1">
    <citation type="journal article" date="2016" name="Nat. Commun.">
        <title>Thousands of microbial genomes shed light on interconnected biogeochemical processes in an aquifer system.</title>
        <authorList>
            <person name="Anantharaman K."/>
            <person name="Brown C.T."/>
            <person name="Hug L.A."/>
            <person name="Sharon I."/>
            <person name="Castelle C.J."/>
            <person name="Probst A.J."/>
            <person name="Thomas B.C."/>
            <person name="Singh A."/>
            <person name="Wilkins M.J."/>
            <person name="Karaoz U."/>
            <person name="Brodie E.L."/>
            <person name="Williams K.H."/>
            <person name="Hubbard S.S."/>
            <person name="Banfield J.F."/>
        </authorList>
    </citation>
    <scope>NUCLEOTIDE SEQUENCE [LARGE SCALE GENOMIC DNA]</scope>
</reference>
<comment type="function">
    <text evidence="10">Pyrophosphatase that catalyzes the hydrolysis of nucleoside triphosphates to their monophosphate derivatives, with a high preference for the non-canonical purine nucleotides XTP (xanthosine triphosphate), dITP (deoxyinosine triphosphate) and ITP. Seems to function as a house-cleaning enzyme that removes non-canonical purine nucleotides from the nucleotide pool, thus preventing their incorporation into DNA/RNA and avoiding chromosomal lesions.</text>
</comment>
<evidence type="ECO:0000256" key="11">
    <source>
        <dbReference type="RuleBase" id="RU003781"/>
    </source>
</evidence>
<feature type="binding site" evidence="10">
    <location>
        <position position="72"/>
    </location>
    <ligand>
        <name>substrate</name>
    </ligand>
</feature>
<dbReference type="GO" id="GO:0017111">
    <property type="term" value="F:ribonucleoside triphosphate phosphatase activity"/>
    <property type="evidence" value="ECO:0007669"/>
    <property type="project" value="InterPro"/>
</dbReference>
<dbReference type="GO" id="GO:0036220">
    <property type="term" value="F:ITP diphosphatase activity"/>
    <property type="evidence" value="ECO:0007669"/>
    <property type="project" value="UniProtKB-UniRule"/>
</dbReference>
<name>A0A1F5Z6C0_9BACT</name>
<dbReference type="Proteomes" id="UP000177354">
    <property type="component" value="Unassembled WGS sequence"/>
</dbReference>
<proteinExistence type="inferred from homology"/>
<comment type="catalytic activity">
    <reaction evidence="8 10">
        <text>dITP + H2O = dIMP + diphosphate + H(+)</text>
        <dbReference type="Rhea" id="RHEA:28342"/>
        <dbReference type="ChEBI" id="CHEBI:15377"/>
        <dbReference type="ChEBI" id="CHEBI:15378"/>
        <dbReference type="ChEBI" id="CHEBI:33019"/>
        <dbReference type="ChEBI" id="CHEBI:61194"/>
        <dbReference type="ChEBI" id="CHEBI:61382"/>
        <dbReference type="EC" id="3.6.1.66"/>
    </reaction>
</comment>